<evidence type="ECO:0000256" key="1">
    <source>
        <dbReference type="ARBA" id="ARBA00012513"/>
    </source>
</evidence>
<dbReference type="GO" id="GO:0005524">
    <property type="term" value="F:ATP binding"/>
    <property type="evidence" value="ECO:0007669"/>
    <property type="project" value="InterPro"/>
</dbReference>
<proteinExistence type="predicted"/>
<dbReference type="GO" id="GO:0000045">
    <property type="term" value="P:autophagosome assembly"/>
    <property type="evidence" value="ECO:0007669"/>
    <property type="project" value="TreeGrafter"/>
</dbReference>
<keyword evidence="3" id="KW-0723">Serine/threonine-protein kinase</keyword>
<dbReference type="PROSITE" id="PS50011">
    <property type="entry name" value="PROTEIN_KINASE_DOM"/>
    <property type="match status" value="1"/>
</dbReference>
<dbReference type="GO" id="GO:0000422">
    <property type="term" value="P:autophagy of mitochondrion"/>
    <property type="evidence" value="ECO:0007669"/>
    <property type="project" value="TreeGrafter"/>
</dbReference>
<dbReference type="Ensembl" id="ENSCPBT00000004105.1">
    <property type="protein sequence ID" value="ENSCPBP00000003371.1"/>
    <property type="gene ID" value="ENSCPBG00000002721.1"/>
</dbReference>
<dbReference type="AlphaFoldDB" id="A0A8C3F5L4"/>
<accession>A0A8C3F5L4</accession>
<dbReference type="Proteomes" id="UP000694380">
    <property type="component" value="Unplaced"/>
</dbReference>
<keyword evidence="10" id="KW-1185">Reference proteome</keyword>
<dbReference type="GO" id="GO:0004674">
    <property type="term" value="F:protein serine/threonine kinase activity"/>
    <property type="evidence" value="ECO:0007669"/>
    <property type="project" value="UniProtKB-KW"/>
</dbReference>
<dbReference type="GO" id="GO:0034727">
    <property type="term" value="P:piecemeal microautophagy of the nucleus"/>
    <property type="evidence" value="ECO:0007669"/>
    <property type="project" value="TreeGrafter"/>
</dbReference>
<dbReference type="GO" id="GO:0061709">
    <property type="term" value="P:reticulophagy"/>
    <property type="evidence" value="ECO:0007669"/>
    <property type="project" value="TreeGrafter"/>
</dbReference>
<dbReference type="InterPro" id="IPR045269">
    <property type="entry name" value="Atg1-like"/>
</dbReference>
<keyword evidence="4" id="KW-0808">Transferase</keyword>
<dbReference type="GO" id="GO:0005776">
    <property type="term" value="C:autophagosome"/>
    <property type="evidence" value="ECO:0007669"/>
    <property type="project" value="TreeGrafter"/>
</dbReference>
<dbReference type="GO" id="GO:0005829">
    <property type="term" value="C:cytosol"/>
    <property type="evidence" value="ECO:0007669"/>
    <property type="project" value="TreeGrafter"/>
</dbReference>
<dbReference type="EC" id="2.7.11.1" evidence="1"/>
<dbReference type="GO" id="GO:0010506">
    <property type="term" value="P:regulation of autophagy"/>
    <property type="evidence" value="ECO:0007669"/>
    <property type="project" value="InterPro"/>
</dbReference>
<dbReference type="InterPro" id="IPR000719">
    <property type="entry name" value="Prot_kinase_dom"/>
</dbReference>
<dbReference type="GO" id="GO:0042594">
    <property type="term" value="P:response to starvation"/>
    <property type="evidence" value="ECO:0007669"/>
    <property type="project" value="TreeGrafter"/>
</dbReference>
<evidence type="ECO:0000256" key="5">
    <source>
        <dbReference type="ARBA" id="ARBA00022777"/>
    </source>
</evidence>
<dbReference type="PANTHER" id="PTHR24348">
    <property type="entry name" value="SERINE/THREONINE-PROTEIN KINASE UNC-51-RELATED"/>
    <property type="match status" value="1"/>
</dbReference>
<evidence type="ECO:0000256" key="4">
    <source>
        <dbReference type="ARBA" id="ARBA00022679"/>
    </source>
</evidence>
<dbReference type="InterPro" id="IPR011009">
    <property type="entry name" value="Kinase-like_dom_sf"/>
</dbReference>
<evidence type="ECO:0000256" key="6">
    <source>
        <dbReference type="ARBA" id="ARBA00047899"/>
    </source>
</evidence>
<evidence type="ECO:0000256" key="3">
    <source>
        <dbReference type="ARBA" id="ARBA00022527"/>
    </source>
</evidence>
<dbReference type="GO" id="GO:0034045">
    <property type="term" value="C:phagophore assembly site membrane"/>
    <property type="evidence" value="ECO:0007669"/>
    <property type="project" value="TreeGrafter"/>
</dbReference>
<evidence type="ECO:0000313" key="10">
    <source>
        <dbReference type="Proteomes" id="UP000694380"/>
    </source>
</evidence>
<keyword evidence="5" id="KW-0418">Kinase</keyword>
<evidence type="ECO:0000256" key="2">
    <source>
        <dbReference type="ARBA" id="ARBA00022490"/>
    </source>
</evidence>
<feature type="domain" description="Protein kinase" evidence="8">
    <location>
        <begin position="1"/>
        <end position="58"/>
    </location>
</feature>
<evidence type="ECO:0000256" key="7">
    <source>
        <dbReference type="ARBA" id="ARBA00048679"/>
    </source>
</evidence>
<name>A0A8C3F5L4_CHRPI</name>
<reference evidence="9" key="1">
    <citation type="submission" date="2025-08" db="UniProtKB">
        <authorList>
            <consortium name="Ensembl"/>
        </authorList>
    </citation>
    <scope>IDENTIFICATION</scope>
</reference>
<evidence type="ECO:0000313" key="9">
    <source>
        <dbReference type="Ensembl" id="ENSCPBP00000003371.1"/>
    </source>
</evidence>
<dbReference type="PANTHER" id="PTHR24348:SF65">
    <property type="entry name" value="SERINE_THREONINE-PROTEIN KINASE ULK3"/>
    <property type="match status" value="1"/>
</dbReference>
<protein>
    <recommendedName>
        <fullName evidence="1">non-specific serine/threonine protein kinase</fullName>
        <ecNumber evidence="1">2.7.11.1</ecNumber>
    </recommendedName>
</protein>
<dbReference type="SUPFAM" id="SSF56112">
    <property type="entry name" value="Protein kinase-like (PK-like)"/>
    <property type="match status" value="1"/>
</dbReference>
<comment type="catalytic activity">
    <reaction evidence="6">
        <text>L-threonyl-[protein] + ATP = O-phospho-L-threonyl-[protein] + ADP + H(+)</text>
        <dbReference type="Rhea" id="RHEA:46608"/>
        <dbReference type="Rhea" id="RHEA-COMP:11060"/>
        <dbReference type="Rhea" id="RHEA-COMP:11605"/>
        <dbReference type="ChEBI" id="CHEBI:15378"/>
        <dbReference type="ChEBI" id="CHEBI:30013"/>
        <dbReference type="ChEBI" id="CHEBI:30616"/>
        <dbReference type="ChEBI" id="CHEBI:61977"/>
        <dbReference type="ChEBI" id="CHEBI:456216"/>
        <dbReference type="EC" id="2.7.11.1"/>
    </reaction>
</comment>
<keyword evidence="2" id="KW-0963">Cytoplasm</keyword>
<sequence>MRKPFKVAVCSCLLYPSVPQLPSRPRLSQECRDLLQRLLERDPLQRISFEEFFAHPFVDMEHMPSAESLRKAVSLTDAERSLVALL</sequence>
<evidence type="ECO:0000259" key="8">
    <source>
        <dbReference type="PROSITE" id="PS50011"/>
    </source>
</evidence>
<dbReference type="Gene3D" id="1.10.510.10">
    <property type="entry name" value="Transferase(Phosphotransferase) domain 1"/>
    <property type="match status" value="1"/>
</dbReference>
<reference evidence="9" key="2">
    <citation type="submission" date="2025-09" db="UniProtKB">
        <authorList>
            <consortium name="Ensembl"/>
        </authorList>
    </citation>
    <scope>IDENTIFICATION</scope>
</reference>
<organism evidence="9 10">
    <name type="scientific">Chrysemys picta bellii</name>
    <name type="common">Western painted turtle</name>
    <name type="synonym">Emys bellii</name>
    <dbReference type="NCBI Taxonomy" id="8478"/>
    <lineage>
        <taxon>Eukaryota</taxon>
        <taxon>Metazoa</taxon>
        <taxon>Chordata</taxon>
        <taxon>Craniata</taxon>
        <taxon>Vertebrata</taxon>
        <taxon>Euteleostomi</taxon>
        <taxon>Archelosauria</taxon>
        <taxon>Testudinata</taxon>
        <taxon>Testudines</taxon>
        <taxon>Cryptodira</taxon>
        <taxon>Durocryptodira</taxon>
        <taxon>Testudinoidea</taxon>
        <taxon>Emydidae</taxon>
        <taxon>Chrysemys</taxon>
    </lineage>
</organism>
<comment type="catalytic activity">
    <reaction evidence="7">
        <text>L-seryl-[protein] + ATP = O-phospho-L-seryl-[protein] + ADP + H(+)</text>
        <dbReference type="Rhea" id="RHEA:17989"/>
        <dbReference type="Rhea" id="RHEA-COMP:9863"/>
        <dbReference type="Rhea" id="RHEA-COMP:11604"/>
        <dbReference type="ChEBI" id="CHEBI:15378"/>
        <dbReference type="ChEBI" id="CHEBI:29999"/>
        <dbReference type="ChEBI" id="CHEBI:30616"/>
        <dbReference type="ChEBI" id="CHEBI:83421"/>
        <dbReference type="ChEBI" id="CHEBI:456216"/>
        <dbReference type="EC" id="2.7.11.1"/>
    </reaction>
</comment>